<evidence type="ECO:0000313" key="7">
    <source>
        <dbReference type="Proteomes" id="UP001611415"/>
    </source>
</evidence>
<dbReference type="Pfam" id="PF13305">
    <property type="entry name" value="TetR_C_33"/>
    <property type="match status" value="1"/>
</dbReference>
<evidence type="ECO:0000256" key="4">
    <source>
        <dbReference type="PROSITE-ProRule" id="PRU00335"/>
    </source>
</evidence>
<keyword evidence="3" id="KW-0804">Transcription</keyword>
<gene>
    <name evidence="6" type="ORF">ACH49W_14530</name>
</gene>
<dbReference type="Proteomes" id="UP001611415">
    <property type="component" value="Unassembled WGS sequence"/>
</dbReference>
<name>A0ABW7X0F3_9NOCA</name>
<evidence type="ECO:0000256" key="2">
    <source>
        <dbReference type="ARBA" id="ARBA00023125"/>
    </source>
</evidence>
<dbReference type="InterPro" id="IPR036271">
    <property type="entry name" value="Tet_transcr_reg_TetR-rel_C_sf"/>
</dbReference>
<dbReference type="PANTHER" id="PTHR30055:SF239">
    <property type="entry name" value="TRANSCRIPTIONAL REGULATORY PROTEIN"/>
    <property type="match status" value="1"/>
</dbReference>
<accession>A0ABW7X0F3</accession>
<dbReference type="EMBL" id="JBIRYO010000008">
    <property type="protein sequence ID" value="MFI2474588.1"/>
    <property type="molecule type" value="Genomic_DNA"/>
</dbReference>
<feature type="DNA-binding region" description="H-T-H motif" evidence="4">
    <location>
        <begin position="29"/>
        <end position="48"/>
    </location>
</feature>
<keyword evidence="2 4" id="KW-0238">DNA-binding</keyword>
<dbReference type="Gene3D" id="1.10.10.60">
    <property type="entry name" value="Homeodomain-like"/>
    <property type="match status" value="1"/>
</dbReference>
<dbReference type="Pfam" id="PF00440">
    <property type="entry name" value="TetR_N"/>
    <property type="match status" value="1"/>
</dbReference>
<dbReference type="InterPro" id="IPR050109">
    <property type="entry name" value="HTH-type_TetR-like_transc_reg"/>
</dbReference>
<dbReference type="RefSeq" id="WP_357402626.1">
    <property type="nucleotide sequence ID" value="NZ_JBEYCD010000003.1"/>
</dbReference>
<dbReference type="SUPFAM" id="SSF48498">
    <property type="entry name" value="Tetracyclin repressor-like, C-terminal domain"/>
    <property type="match status" value="1"/>
</dbReference>
<organism evidence="6 7">
    <name type="scientific">Nocardia xishanensis</name>
    <dbReference type="NCBI Taxonomy" id="238964"/>
    <lineage>
        <taxon>Bacteria</taxon>
        <taxon>Bacillati</taxon>
        <taxon>Actinomycetota</taxon>
        <taxon>Actinomycetes</taxon>
        <taxon>Mycobacteriales</taxon>
        <taxon>Nocardiaceae</taxon>
        <taxon>Nocardia</taxon>
    </lineage>
</organism>
<evidence type="ECO:0000256" key="1">
    <source>
        <dbReference type="ARBA" id="ARBA00023015"/>
    </source>
</evidence>
<evidence type="ECO:0000259" key="5">
    <source>
        <dbReference type="PROSITE" id="PS50977"/>
    </source>
</evidence>
<keyword evidence="7" id="KW-1185">Reference proteome</keyword>
<evidence type="ECO:0000313" key="6">
    <source>
        <dbReference type="EMBL" id="MFI2474588.1"/>
    </source>
</evidence>
<keyword evidence="1" id="KW-0805">Transcription regulation</keyword>
<proteinExistence type="predicted"/>
<dbReference type="PANTHER" id="PTHR30055">
    <property type="entry name" value="HTH-TYPE TRANSCRIPTIONAL REGULATOR RUTR"/>
    <property type="match status" value="1"/>
</dbReference>
<dbReference type="SUPFAM" id="SSF46689">
    <property type="entry name" value="Homeodomain-like"/>
    <property type="match status" value="1"/>
</dbReference>
<dbReference type="PROSITE" id="PS50977">
    <property type="entry name" value="HTH_TETR_2"/>
    <property type="match status" value="1"/>
</dbReference>
<reference evidence="6 7" key="1">
    <citation type="submission" date="2024-10" db="EMBL/GenBank/DDBJ databases">
        <title>The Natural Products Discovery Center: Release of the First 8490 Sequenced Strains for Exploring Actinobacteria Biosynthetic Diversity.</title>
        <authorList>
            <person name="Kalkreuter E."/>
            <person name="Kautsar S.A."/>
            <person name="Yang D."/>
            <person name="Bader C.D."/>
            <person name="Teijaro C.N."/>
            <person name="Fluegel L."/>
            <person name="Davis C.M."/>
            <person name="Simpson J.R."/>
            <person name="Lauterbach L."/>
            <person name="Steele A.D."/>
            <person name="Gui C."/>
            <person name="Meng S."/>
            <person name="Li G."/>
            <person name="Viehrig K."/>
            <person name="Ye F."/>
            <person name="Su P."/>
            <person name="Kiefer A.F."/>
            <person name="Nichols A."/>
            <person name="Cepeda A.J."/>
            <person name="Yan W."/>
            <person name="Fan B."/>
            <person name="Jiang Y."/>
            <person name="Adhikari A."/>
            <person name="Zheng C.-J."/>
            <person name="Schuster L."/>
            <person name="Cowan T.M."/>
            <person name="Smanski M.J."/>
            <person name="Chevrette M.G."/>
            <person name="De Carvalho L.P.S."/>
            <person name="Shen B."/>
        </authorList>
    </citation>
    <scope>NUCLEOTIDE SEQUENCE [LARGE SCALE GENOMIC DNA]</scope>
    <source>
        <strain evidence="6 7">NPDC019275</strain>
    </source>
</reference>
<feature type="domain" description="HTH tetR-type" evidence="5">
    <location>
        <begin position="6"/>
        <end position="66"/>
    </location>
</feature>
<protein>
    <submittedName>
        <fullName evidence="6">TetR/AcrR family transcriptional regulator</fullName>
    </submittedName>
</protein>
<dbReference type="Gene3D" id="1.10.357.10">
    <property type="entry name" value="Tetracycline Repressor, domain 2"/>
    <property type="match status" value="1"/>
</dbReference>
<dbReference type="InterPro" id="IPR001647">
    <property type="entry name" value="HTH_TetR"/>
</dbReference>
<comment type="caution">
    <text evidence="6">The sequence shown here is derived from an EMBL/GenBank/DDBJ whole genome shotgun (WGS) entry which is preliminary data.</text>
</comment>
<sequence>MSPRAGLSRDRIVQAAAELADEIGFDNVTLSAVARRFGVRDPSLYAHVRNLHDLRKQVGLLAGAEMNDRIGIAVAGRSGKDALIAFADAYRAYALEHPGRYAATQIRMDPAEVADEPAMLRGIELTVSMLRGYSLADPDLTDAGRLLRSAFHGFATLEAAGGFAHSRPTDASWRHILDALHLTLSQWPSTSTEKDPR</sequence>
<dbReference type="InterPro" id="IPR009057">
    <property type="entry name" value="Homeodomain-like_sf"/>
</dbReference>
<dbReference type="InterPro" id="IPR025996">
    <property type="entry name" value="MT1864/Rv1816-like_C"/>
</dbReference>
<evidence type="ECO:0000256" key="3">
    <source>
        <dbReference type="ARBA" id="ARBA00023163"/>
    </source>
</evidence>